<proteinExistence type="predicted"/>
<organism evidence="2 3">
    <name type="scientific">Candidatus Nomurabacteria bacterium RIFCSPHIGHO2_01_FULL_39_9</name>
    <dbReference type="NCBI Taxonomy" id="1801735"/>
    <lineage>
        <taxon>Bacteria</taxon>
        <taxon>Candidatus Nomuraibacteriota</taxon>
    </lineage>
</organism>
<dbReference type="EMBL" id="MFTL01000015">
    <property type="protein sequence ID" value="OGI61522.1"/>
    <property type="molecule type" value="Genomic_DNA"/>
</dbReference>
<dbReference type="PANTHER" id="PTHR43694">
    <property type="entry name" value="RIBONUCLEASE J"/>
    <property type="match status" value="1"/>
</dbReference>
<accession>A0A1F6UVZ4</accession>
<sequence length="156" mass="17603">MSLGLPYERAIVPENGAIIEFYEGGQKWRRLKERAPSELTLVDGFSVGDMQNVVLRDRQALSQDGIFVVIAVVDVRTGKIRKSPDIISRGFIYLKESQELIAETRSIAKKTVEDGCRGLHPVDFEFIKKNLTDNISRFLFQQTAKRPLVIPVVLSV</sequence>
<comment type="caution">
    <text evidence="2">The sequence shown here is derived from an EMBL/GenBank/DDBJ whole genome shotgun (WGS) entry which is preliminary data.</text>
</comment>
<gene>
    <name evidence="2" type="ORF">A2645_02100</name>
</gene>
<feature type="domain" description="Ribonuclease J C-terminal" evidence="1">
    <location>
        <begin position="54"/>
        <end position="156"/>
    </location>
</feature>
<name>A0A1F6UVZ4_9BACT</name>
<dbReference type="Proteomes" id="UP000182253">
    <property type="component" value="Unassembled WGS sequence"/>
</dbReference>
<evidence type="ECO:0000259" key="1">
    <source>
        <dbReference type="Pfam" id="PF17770"/>
    </source>
</evidence>
<dbReference type="InterPro" id="IPR041636">
    <property type="entry name" value="RNase_J_C"/>
</dbReference>
<protein>
    <recommendedName>
        <fullName evidence="1">Ribonuclease J C-terminal domain-containing protein</fullName>
    </recommendedName>
</protein>
<evidence type="ECO:0000313" key="2">
    <source>
        <dbReference type="EMBL" id="OGI61522.1"/>
    </source>
</evidence>
<dbReference type="Gene3D" id="3.10.20.580">
    <property type="match status" value="1"/>
</dbReference>
<dbReference type="AlphaFoldDB" id="A0A1F6UVZ4"/>
<dbReference type="PANTHER" id="PTHR43694:SF1">
    <property type="entry name" value="RIBONUCLEASE J"/>
    <property type="match status" value="1"/>
</dbReference>
<reference evidence="2 3" key="1">
    <citation type="journal article" date="2016" name="Nat. Commun.">
        <title>Thousands of microbial genomes shed light on interconnected biogeochemical processes in an aquifer system.</title>
        <authorList>
            <person name="Anantharaman K."/>
            <person name="Brown C.T."/>
            <person name="Hug L.A."/>
            <person name="Sharon I."/>
            <person name="Castelle C.J."/>
            <person name="Probst A.J."/>
            <person name="Thomas B.C."/>
            <person name="Singh A."/>
            <person name="Wilkins M.J."/>
            <person name="Karaoz U."/>
            <person name="Brodie E.L."/>
            <person name="Williams K.H."/>
            <person name="Hubbard S.S."/>
            <person name="Banfield J.F."/>
        </authorList>
    </citation>
    <scope>NUCLEOTIDE SEQUENCE [LARGE SCALE GENOMIC DNA]</scope>
</reference>
<dbReference type="STRING" id="1801735.A2645_02100"/>
<evidence type="ECO:0000313" key="3">
    <source>
        <dbReference type="Proteomes" id="UP000182253"/>
    </source>
</evidence>
<dbReference type="Pfam" id="PF17770">
    <property type="entry name" value="RNase_J_C"/>
    <property type="match status" value="1"/>
</dbReference>